<dbReference type="AlphaFoldDB" id="A0A8K0DL19"/>
<protein>
    <submittedName>
        <fullName evidence="1">Uncharacterized protein</fullName>
    </submittedName>
</protein>
<evidence type="ECO:0000313" key="2">
    <source>
        <dbReference type="Proteomes" id="UP000801492"/>
    </source>
</evidence>
<reference evidence="1" key="1">
    <citation type="submission" date="2019-08" db="EMBL/GenBank/DDBJ databases">
        <title>The genome of the North American firefly Photinus pyralis.</title>
        <authorList>
            <consortium name="Photinus pyralis genome working group"/>
            <person name="Fallon T.R."/>
            <person name="Sander Lower S.E."/>
            <person name="Weng J.-K."/>
        </authorList>
    </citation>
    <scope>NUCLEOTIDE SEQUENCE</scope>
    <source>
        <strain evidence="1">TRF0915ILg1</strain>
        <tissue evidence="1">Whole body</tissue>
    </source>
</reference>
<name>A0A8K0DL19_IGNLU</name>
<organism evidence="1 2">
    <name type="scientific">Ignelater luminosus</name>
    <name type="common">Cucubano</name>
    <name type="synonym">Pyrophorus luminosus</name>
    <dbReference type="NCBI Taxonomy" id="2038154"/>
    <lineage>
        <taxon>Eukaryota</taxon>
        <taxon>Metazoa</taxon>
        <taxon>Ecdysozoa</taxon>
        <taxon>Arthropoda</taxon>
        <taxon>Hexapoda</taxon>
        <taxon>Insecta</taxon>
        <taxon>Pterygota</taxon>
        <taxon>Neoptera</taxon>
        <taxon>Endopterygota</taxon>
        <taxon>Coleoptera</taxon>
        <taxon>Polyphaga</taxon>
        <taxon>Elateriformia</taxon>
        <taxon>Elateroidea</taxon>
        <taxon>Elateridae</taxon>
        <taxon>Agrypninae</taxon>
        <taxon>Pyrophorini</taxon>
        <taxon>Ignelater</taxon>
    </lineage>
</organism>
<comment type="caution">
    <text evidence="1">The sequence shown here is derived from an EMBL/GenBank/DDBJ whole genome shotgun (WGS) entry which is preliminary data.</text>
</comment>
<keyword evidence="2" id="KW-1185">Reference proteome</keyword>
<dbReference type="EMBL" id="VTPC01000572">
    <property type="protein sequence ID" value="KAF2905272.1"/>
    <property type="molecule type" value="Genomic_DNA"/>
</dbReference>
<evidence type="ECO:0000313" key="1">
    <source>
        <dbReference type="EMBL" id="KAF2905272.1"/>
    </source>
</evidence>
<proteinExistence type="predicted"/>
<accession>A0A8K0DL19</accession>
<gene>
    <name evidence="1" type="ORF">ILUMI_00904</name>
</gene>
<dbReference type="Proteomes" id="UP000801492">
    <property type="component" value="Unassembled WGS sequence"/>
</dbReference>
<sequence length="239" mass="26767">MAEPLPTDARSLLDAWTSYETLLLVFTFMAVFQHLTPASSYLQTQDLDINRAFNITRNAKKKVEQLHDSFAGIVSKVNKFINTINENDLFEEIGSYIEAEFLPTRQKKVKKMPGEECINESSTSSQQASIQSICQRAPLRRVPGGLSYPQSDTEHPYQFESCAPTSSFFYFQNNPGQFRGLVIDGLLHMLEQNDNNGSTAEVQIAIISITNACDPVTDEDLGDEDYINVNNLPTSQLQA</sequence>